<evidence type="ECO:0000313" key="3">
    <source>
        <dbReference type="Proteomes" id="UP000309389"/>
    </source>
</evidence>
<reference evidence="2 3" key="1">
    <citation type="submission" date="2019-04" db="EMBL/GenBank/DDBJ databases">
        <title>Altererythrobacter aquimixticola sp. nov., isolated from sediment of junction between the ocean and a freshwater spring.</title>
        <authorList>
            <person name="Yoon J.-H."/>
        </authorList>
    </citation>
    <scope>NUCLEOTIDE SEQUENCE [LARGE SCALE GENOMIC DNA]</scope>
    <source>
        <strain evidence="2 3">SSKS-13</strain>
    </source>
</reference>
<feature type="transmembrane region" description="Helical" evidence="1">
    <location>
        <begin position="6"/>
        <end position="27"/>
    </location>
</feature>
<keyword evidence="3" id="KW-1185">Reference proteome</keyword>
<keyword evidence="1" id="KW-0472">Membrane</keyword>
<dbReference type="Proteomes" id="UP000309389">
    <property type="component" value="Unassembled WGS sequence"/>
</dbReference>
<dbReference type="RefSeq" id="WP_136691915.1">
    <property type="nucleotide sequence ID" value="NZ_SSHH01000001.1"/>
</dbReference>
<keyword evidence="1" id="KW-1133">Transmembrane helix</keyword>
<sequence>MGPVNWLAVALGAVAFFAVGAIWYSLLFGKAWQRETGLTEEKLAGANMPMIFGLCFLLELVVAWMLGHLIARTNPQPHVIMMFALGFGAFLMAPAIGINYLYQRKSLKLWLIDAGHFVVGMAAMGGVFVALS</sequence>
<dbReference type="AlphaFoldDB" id="A0A4V4U8T4"/>
<dbReference type="InterPro" id="IPR013879">
    <property type="entry name" value="DUF1761"/>
</dbReference>
<proteinExistence type="predicted"/>
<organism evidence="2 3">
    <name type="scientific">Alteraurantiacibacter aquimixticola</name>
    <dbReference type="NCBI Taxonomy" id="2489173"/>
    <lineage>
        <taxon>Bacteria</taxon>
        <taxon>Pseudomonadati</taxon>
        <taxon>Pseudomonadota</taxon>
        <taxon>Alphaproteobacteria</taxon>
        <taxon>Sphingomonadales</taxon>
        <taxon>Erythrobacteraceae</taxon>
        <taxon>Alteraurantiacibacter</taxon>
    </lineage>
</organism>
<keyword evidence="1" id="KW-0812">Transmembrane</keyword>
<dbReference type="Pfam" id="PF08570">
    <property type="entry name" value="DUF1761"/>
    <property type="match status" value="1"/>
</dbReference>
<protein>
    <submittedName>
        <fullName evidence="2">DUF1761 domain-containing protein</fullName>
    </submittedName>
</protein>
<dbReference type="EMBL" id="SSHH01000001">
    <property type="protein sequence ID" value="TIX51217.1"/>
    <property type="molecule type" value="Genomic_DNA"/>
</dbReference>
<name>A0A4V4U8T4_9SPHN</name>
<comment type="caution">
    <text evidence="2">The sequence shown here is derived from an EMBL/GenBank/DDBJ whole genome shotgun (WGS) entry which is preliminary data.</text>
</comment>
<accession>A0A4V4U8T4</accession>
<gene>
    <name evidence="2" type="ORF">E5222_01730</name>
</gene>
<evidence type="ECO:0000256" key="1">
    <source>
        <dbReference type="SAM" id="Phobius"/>
    </source>
</evidence>
<feature type="transmembrane region" description="Helical" evidence="1">
    <location>
        <begin position="109"/>
        <end position="131"/>
    </location>
</feature>
<feature type="transmembrane region" description="Helical" evidence="1">
    <location>
        <begin position="48"/>
        <end position="67"/>
    </location>
</feature>
<feature type="transmembrane region" description="Helical" evidence="1">
    <location>
        <begin position="79"/>
        <end position="102"/>
    </location>
</feature>
<dbReference type="OrthoDB" id="7432713at2"/>
<evidence type="ECO:0000313" key="2">
    <source>
        <dbReference type="EMBL" id="TIX51217.1"/>
    </source>
</evidence>